<dbReference type="GO" id="GO:0008270">
    <property type="term" value="F:zinc ion binding"/>
    <property type="evidence" value="ECO:0007669"/>
    <property type="project" value="UniProtKB-KW"/>
</dbReference>
<reference evidence="4 5" key="1">
    <citation type="journal article" date="2019" name="Int. J. Syst. Evol. Microbiol.">
        <title>The Global Catalogue of Microorganisms (GCM) 10K type strain sequencing project: providing services to taxonomists for standard genome sequencing and annotation.</title>
        <authorList>
            <consortium name="The Broad Institute Genomics Platform"/>
            <consortium name="The Broad Institute Genome Sequencing Center for Infectious Disease"/>
            <person name="Wu L."/>
            <person name="Ma J."/>
        </authorList>
    </citation>
    <scope>NUCLEOTIDE SEQUENCE [LARGE SCALE GENOMIC DNA]</scope>
    <source>
        <strain evidence="4 5">GX21</strain>
    </source>
</reference>
<evidence type="ECO:0000313" key="4">
    <source>
        <dbReference type="EMBL" id="MFC7256877.1"/>
    </source>
</evidence>
<protein>
    <recommendedName>
        <fullName evidence="6">SWIM-type domain-containing protein</fullName>
    </recommendedName>
</protein>
<keyword evidence="1" id="KW-0862">Zinc</keyword>
<evidence type="ECO:0000259" key="3">
    <source>
        <dbReference type="PROSITE" id="PS51379"/>
    </source>
</evidence>
<accession>A0ABD6A2Q6</accession>
<gene>
    <name evidence="4" type="ORF">ACFQKE_16445</name>
</gene>
<dbReference type="InterPro" id="IPR007527">
    <property type="entry name" value="Znf_SWIM"/>
</dbReference>
<dbReference type="RefSeq" id="WP_379706379.1">
    <property type="nucleotide sequence ID" value="NZ_JBHTAT010000001.1"/>
</dbReference>
<evidence type="ECO:0000313" key="5">
    <source>
        <dbReference type="Proteomes" id="UP001596434"/>
    </source>
</evidence>
<dbReference type="PROSITE" id="PS51379">
    <property type="entry name" value="4FE4S_FER_2"/>
    <property type="match status" value="1"/>
</dbReference>
<evidence type="ECO:0008006" key="6">
    <source>
        <dbReference type="Google" id="ProtNLM"/>
    </source>
</evidence>
<dbReference type="InterPro" id="IPR017896">
    <property type="entry name" value="4Fe4S_Fe-S-bd"/>
</dbReference>
<comment type="caution">
    <text evidence="4">The sequence shown here is derived from an EMBL/GenBank/DDBJ whole genome shotgun (WGS) entry which is preliminary data.</text>
</comment>
<keyword evidence="5" id="KW-1185">Reference proteome</keyword>
<evidence type="ECO:0000256" key="1">
    <source>
        <dbReference type="PROSITE-ProRule" id="PRU00325"/>
    </source>
</evidence>
<sequence length="102" mass="11628">MSTTHDMTSPRTRRARFRSLRAEQIAPGMFEVERRGGDTHVVDRREGACDCEDFEYRMGPAGGACYHLRFVRLVEDGVLCPGCGYERCRPSCPERSTTEEDH</sequence>
<organism evidence="4 5">
    <name type="scientific">Haloplanus litoreus</name>
    <dbReference type="NCBI Taxonomy" id="767515"/>
    <lineage>
        <taxon>Archaea</taxon>
        <taxon>Methanobacteriati</taxon>
        <taxon>Methanobacteriota</taxon>
        <taxon>Stenosarchaea group</taxon>
        <taxon>Halobacteria</taxon>
        <taxon>Halobacteriales</taxon>
        <taxon>Haloferacaceae</taxon>
        <taxon>Haloplanus</taxon>
    </lineage>
</organism>
<name>A0ABD6A2Q6_9EURY</name>
<dbReference type="PROSITE" id="PS50966">
    <property type="entry name" value="ZF_SWIM"/>
    <property type="match status" value="1"/>
</dbReference>
<proteinExistence type="predicted"/>
<feature type="domain" description="SWIM-type" evidence="2">
    <location>
        <begin position="30"/>
        <end position="76"/>
    </location>
</feature>
<keyword evidence="1" id="KW-0863">Zinc-finger</keyword>
<evidence type="ECO:0000259" key="2">
    <source>
        <dbReference type="PROSITE" id="PS50966"/>
    </source>
</evidence>
<keyword evidence="1" id="KW-0479">Metal-binding</keyword>
<dbReference type="AlphaFoldDB" id="A0ABD6A2Q6"/>
<dbReference type="GeneID" id="96955273"/>
<feature type="domain" description="4Fe-4S ferredoxin-type" evidence="3">
    <location>
        <begin position="71"/>
        <end position="102"/>
    </location>
</feature>
<dbReference type="EMBL" id="JBHTAT010000001">
    <property type="protein sequence ID" value="MFC7256877.1"/>
    <property type="molecule type" value="Genomic_DNA"/>
</dbReference>
<dbReference type="Proteomes" id="UP001596434">
    <property type="component" value="Unassembled WGS sequence"/>
</dbReference>